<evidence type="ECO:0000313" key="3">
    <source>
        <dbReference type="Proteomes" id="UP000671862"/>
    </source>
</evidence>
<keyword evidence="1" id="KW-1133">Transmembrane helix</keyword>
<feature type="transmembrane region" description="Helical" evidence="1">
    <location>
        <begin position="112"/>
        <end position="130"/>
    </location>
</feature>
<keyword evidence="1" id="KW-0472">Membrane</keyword>
<evidence type="ECO:0000256" key="1">
    <source>
        <dbReference type="SAM" id="Phobius"/>
    </source>
</evidence>
<organism evidence="2 3">
    <name type="scientific">Thermosipho ferrireducens</name>
    <dbReference type="NCBI Taxonomy" id="2571116"/>
    <lineage>
        <taxon>Bacteria</taxon>
        <taxon>Thermotogati</taxon>
        <taxon>Thermotogota</taxon>
        <taxon>Thermotogae</taxon>
        <taxon>Thermotogales</taxon>
        <taxon>Fervidobacteriaceae</taxon>
        <taxon>Thermosipho</taxon>
    </lineage>
</organism>
<dbReference type="Proteomes" id="UP000671862">
    <property type="component" value="Chromosome"/>
</dbReference>
<name>A0ABX7S5Z3_9BACT</name>
<keyword evidence="1" id="KW-0812">Transmembrane</keyword>
<dbReference type="RefSeq" id="WP_207566714.1">
    <property type="nucleotide sequence ID" value="NZ_CP071446.1"/>
</dbReference>
<proteinExistence type="predicted"/>
<sequence>MLHLFLGHFVADHGFTNNSKIRNLQNLKLFQHMIWSIFAILAFTFDTLLKSSFTITVLVIFIVIHLVMDYVRVKVKNKFYLHIIELTGIFTALIFNFLVSKYFEFSYLSKEFVYYLLGMAVVSTAVSYFFRNFYPGDEDFEDLEGISERLAFFVFFLAGKPGLAFLSLGIGFLYRIWKIKKFSHVWWISPLSSIIITVLWKPLIF</sequence>
<dbReference type="EMBL" id="CP071446">
    <property type="protein sequence ID" value="QTA37993.1"/>
    <property type="molecule type" value="Genomic_DNA"/>
</dbReference>
<feature type="transmembrane region" description="Helical" evidence="1">
    <location>
        <begin position="185"/>
        <end position="204"/>
    </location>
</feature>
<accession>A0ABX7S5Z3</accession>
<evidence type="ECO:0000313" key="2">
    <source>
        <dbReference type="EMBL" id="QTA37993.1"/>
    </source>
</evidence>
<feature type="transmembrane region" description="Helical" evidence="1">
    <location>
        <begin position="79"/>
        <end position="100"/>
    </location>
</feature>
<reference evidence="2 3" key="1">
    <citation type="submission" date="2021-03" db="EMBL/GenBank/DDBJ databases">
        <title>Thermosipho ferrireducens sp.nov., an anaerobic thermophilic iron-reducing bacterium isolated from a deep-sea hydrothermal sulfide deposits.</title>
        <authorList>
            <person name="Zeng X."/>
            <person name="Chen Y."/>
            <person name="Shao Z."/>
        </authorList>
    </citation>
    <scope>NUCLEOTIDE SEQUENCE [LARGE SCALE GENOMIC DNA]</scope>
    <source>
        <strain evidence="2 3">JL129W03</strain>
    </source>
</reference>
<evidence type="ECO:0008006" key="4">
    <source>
        <dbReference type="Google" id="ProtNLM"/>
    </source>
</evidence>
<gene>
    <name evidence="2" type="ORF">JYK00_00100</name>
</gene>
<feature type="transmembrane region" description="Helical" evidence="1">
    <location>
        <begin position="150"/>
        <end position="173"/>
    </location>
</feature>
<keyword evidence="3" id="KW-1185">Reference proteome</keyword>
<protein>
    <recommendedName>
        <fullName evidence="4">DUF3307 domain-containing protein</fullName>
    </recommendedName>
</protein>
<feature type="transmembrane region" description="Helical" evidence="1">
    <location>
        <begin position="29"/>
        <end position="48"/>
    </location>
</feature>